<feature type="transmembrane region" description="Helical" evidence="7">
    <location>
        <begin position="139"/>
        <end position="165"/>
    </location>
</feature>
<dbReference type="Pfam" id="PF03239">
    <property type="entry name" value="FTR1"/>
    <property type="match status" value="1"/>
</dbReference>
<evidence type="ECO:0000256" key="7">
    <source>
        <dbReference type="SAM" id="Phobius"/>
    </source>
</evidence>
<evidence type="ECO:0000256" key="2">
    <source>
        <dbReference type="ARBA" id="ARBA00008333"/>
    </source>
</evidence>
<keyword evidence="3" id="KW-0410">Iron transport</keyword>
<dbReference type="Proteomes" id="UP001479436">
    <property type="component" value="Unassembled WGS sequence"/>
</dbReference>
<feature type="transmembrane region" description="Helical" evidence="7">
    <location>
        <begin position="171"/>
        <end position="191"/>
    </location>
</feature>
<feature type="transmembrane region" description="Helical" evidence="7">
    <location>
        <begin position="203"/>
        <end position="222"/>
    </location>
</feature>
<dbReference type="EMBL" id="JASJQH010007124">
    <property type="protein sequence ID" value="KAK9717746.1"/>
    <property type="molecule type" value="Genomic_DNA"/>
</dbReference>
<evidence type="ECO:0000256" key="3">
    <source>
        <dbReference type="ARBA" id="ARBA00022496"/>
    </source>
</evidence>
<keyword evidence="5 7" id="KW-1133">Transmembrane helix</keyword>
<dbReference type="PANTHER" id="PTHR31632">
    <property type="entry name" value="IRON TRANSPORTER FTH1"/>
    <property type="match status" value="1"/>
</dbReference>
<comment type="similarity">
    <text evidence="2">Belongs to the oxidase-dependent Fe transporter (OFeT) (TC 9.A.10.1) family.</text>
</comment>
<keyword evidence="6 7" id="KW-0472">Membrane</keyword>
<accession>A0ABR2W2C6</accession>
<keyword evidence="3" id="KW-0408">Iron</keyword>
<organism evidence="8 9">
    <name type="scientific">Basidiobolus ranarum</name>
    <dbReference type="NCBI Taxonomy" id="34480"/>
    <lineage>
        <taxon>Eukaryota</taxon>
        <taxon>Fungi</taxon>
        <taxon>Fungi incertae sedis</taxon>
        <taxon>Zoopagomycota</taxon>
        <taxon>Entomophthoromycotina</taxon>
        <taxon>Basidiobolomycetes</taxon>
        <taxon>Basidiobolales</taxon>
        <taxon>Basidiobolaceae</taxon>
        <taxon>Basidiobolus</taxon>
    </lineage>
</organism>
<proteinExistence type="inferred from homology"/>
<feature type="transmembrane region" description="Helical" evidence="7">
    <location>
        <begin position="50"/>
        <end position="74"/>
    </location>
</feature>
<dbReference type="InterPro" id="IPR004923">
    <property type="entry name" value="FTR1/Fip1/EfeU"/>
</dbReference>
<evidence type="ECO:0000313" key="8">
    <source>
        <dbReference type="EMBL" id="KAK9717746.1"/>
    </source>
</evidence>
<evidence type="ECO:0000256" key="5">
    <source>
        <dbReference type="ARBA" id="ARBA00022989"/>
    </source>
</evidence>
<feature type="transmembrane region" description="Helical" evidence="7">
    <location>
        <begin position="283"/>
        <end position="306"/>
    </location>
</feature>
<protein>
    <submittedName>
        <fullName evidence="8">High-affinity iron permease</fullName>
    </submittedName>
</protein>
<dbReference type="PANTHER" id="PTHR31632:SF2">
    <property type="entry name" value="PLASMA MEMBRANE IRON PERMEASE"/>
    <property type="match status" value="1"/>
</dbReference>
<comment type="subcellular location">
    <subcellularLocation>
        <location evidence="1">Membrane</location>
        <topology evidence="1">Multi-pass membrane protein</topology>
    </subcellularLocation>
</comment>
<keyword evidence="3" id="KW-0406">Ion transport</keyword>
<evidence type="ECO:0000256" key="1">
    <source>
        <dbReference type="ARBA" id="ARBA00004141"/>
    </source>
</evidence>
<evidence type="ECO:0000256" key="4">
    <source>
        <dbReference type="ARBA" id="ARBA00022692"/>
    </source>
</evidence>
<evidence type="ECO:0000313" key="9">
    <source>
        <dbReference type="Proteomes" id="UP001479436"/>
    </source>
</evidence>
<feature type="transmembrane region" description="Helical" evidence="7">
    <location>
        <begin position="6"/>
        <end position="29"/>
    </location>
</feature>
<keyword evidence="9" id="KW-1185">Reference proteome</keyword>
<sequence length="339" mass="37727">MAQDLFSIPIFFILFRETTEAAIIVSVLLSFLAQVYHDEPQLYRRLRKQVWLGTLTGLLISLCIGGAFIAVWYTVASNLWGKSEKLWEGCFGLVAVIMITVMGLAMLKTNQIQEKWKRKLADAMNNNGAKGFRAKSRKYALFLLPLITVLREGLEGVVFIGGISISAPASSIPIAAICGILCGCLLGWIIFRGGNIMKLQWFFVASTCVLFLVASGLFSRAIGLLEAHIWAVRTNALNVSTDDAGGVTFDVRTNVWYLTCCNPEDPNQGGWQIFNAILGWNNVASIGTILGYVFYWLGITLYLVYLKMRNHRRARRTFPDADSNPDTLAKTEHIQEVTV</sequence>
<name>A0ABR2W2C6_9FUNG</name>
<keyword evidence="3" id="KW-0813">Transport</keyword>
<reference evidence="8 9" key="1">
    <citation type="submission" date="2023-04" db="EMBL/GenBank/DDBJ databases">
        <title>Genome of Basidiobolus ranarum AG-B5.</title>
        <authorList>
            <person name="Stajich J.E."/>
            <person name="Carter-House D."/>
            <person name="Gryganskyi A."/>
        </authorList>
    </citation>
    <scope>NUCLEOTIDE SEQUENCE [LARGE SCALE GENOMIC DNA]</scope>
    <source>
        <strain evidence="8 9">AG-B5</strain>
    </source>
</reference>
<evidence type="ECO:0000256" key="6">
    <source>
        <dbReference type="ARBA" id="ARBA00023136"/>
    </source>
</evidence>
<comment type="caution">
    <text evidence="8">The sequence shown here is derived from an EMBL/GenBank/DDBJ whole genome shotgun (WGS) entry which is preliminary data.</text>
</comment>
<gene>
    <name evidence="8" type="primary">FTR1_2</name>
    <name evidence="8" type="ORF">K7432_005946</name>
</gene>
<keyword evidence="4 7" id="KW-0812">Transmembrane</keyword>
<feature type="transmembrane region" description="Helical" evidence="7">
    <location>
        <begin position="86"/>
        <end position="107"/>
    </location>
</feature>